<accession>A0A7W6BF16</accession>
<protein>
    <recommendedName>
        <fullName evidence="1">DUF8021 domain-containing protein</fullName>
    </recommendedName>
</protein>
<reference evidence="2 3" key="1">
    <citation type="submission" date="2020-08" db="EMBL/GenBank/DDBJ databases">
        <title>Genomic Encyclopedia of Type Strains, Phase IV (KMG-IV): sequencing the most valuable type-strain genomes for metagenomic binning, comparative biology and taxonomic classification.</title>
        <authorList>
            <person name="Goeker M."/>
        </authorList>
    </citation>
    <scope>NUCLEOTIDE SEQUENCE [LARGE SCALE GENOMIC DNA]</scope>
    <source>
        <strain evidence="2 3">DSM 26189</strain>
    </source>
</reference>
<organism evidence="2 3">
    <name type="scientific">Sphingobium jiangsuense</name>
    <dbReference type="NCBI Taxonomy" id="870476"/>
    <lineage>
        <taxon>Bacteria</taxon>
        <taxon>Pseudomonadati</taxon>
        <taxon>Pseudomonadota</taxon>
        <taxon>Alphaproteobacteria</taxon>
        <taxon>Sphingomonadales</taxon>
        <taxon>Sphingomonadaceae</taxon>
        <taxon>Sphingobium</taxon>
    </lineage>
</organism>
<dbReference type="EMBL" id="JACIDT010000004">
    <property type="protein sequence ID" value="MBB3925668.1"/>
    <property type="molecule type" value="Genomic_DNA"/>
</dbReference>
<sequence>MTRYLEALAAKDPSRLPTSPRTRFTENGVAIPLGEALWYTITALGSYRSDYVDTGAGQIASVVTFVENDKPGIMSVRLRVEGGVLTEIETVLNRNNKNAAAMLPPDPIWEEIEPASSRLSREELARGAEGYMKAVAENDSRHVRFNEKSCIRFENSSVMALAPGDTPPGPTPSNDGTDNWLNIIADTLRIGCGPQIDTGVYSFITSYNNARFPVIDEERQVVFAQFNFRRAGKIQGIDYKGKHYSYFYGMQFPNENLLGEAFKFRDGGITRVQGVFLNGNVYKTGTGWDVEKN</sequence>
<dbReference type="InterPro" id="IPR058334">
    <property type="entry name" value="DUF8021"/>
</dbReference>
<name>A0A7W6BF16_9SPHN</name>
<proteinExistence type="predicted"/>
<comment type="caution">
    <text evidence="2">The sequence shown here is derived from an EMBL/GenBank/DDBJ whole genome shotgun (WGS) entry which is preliminary data.</text>
</comment>
<dbReference type="RefSeq" id="WP_188071232.1">
    <property type="nucleotide sequence ID" value="NZ_BSPS01000047.1"/>
</dbReference>
<keyword evidence="3" id="KW-1185">Reference proteome</keyword>
<dbReference type="Proteomes" id="UP000571950">
    <property type="component" value="Unassembled WGS sequence"/>
</dbReference>
<dbReference type="AlphaFoldDB" id="A0A7W6BF16"/>
<evidence type="ECO:0000313" key="2">
    <source>
        <dbReference type="EMBL" id="MBB3925668.1"/>
    </source>
</evidence>
<dbReference type="Pfam" id="PF26061">
    <property type="entry name" value="DUF8021"/>
    <property type="match status" value="1"/>
</dbReference>
<gene>
    <name evidence="2" type="ORF">GGR43_001383</name>
</gene>
<evidence type="ECO:0000259" key="1">
    <source>
        <dbReference type="Pfam" id="PF26061"/>
    </source>
</evidence>
<feature type="domain" description="DUF8021" evidence="1">
    <location>
        <begin position="118"/>
        <end position="275"/>
    </location>
</feature>
<evidence type="ECO:0000313" key="3">
    <source>
        <dbReference type="Proteomes" id="UP000571950"/>
    </source>
</evidence>